<dbReference type="Proteomes" id="UP000637628">
    <property type="component" value="Unassembled WGS sequence"/>
</dbReference>
<dbReference type="SUPFAM" id="SSF51430">
    <property type="entry name" value="NAD(P)-linked oxidoreductase"/>
    <property type="match status" value="1"/>
</dbReference>
<proteinExistence type="predicted"/>
<dbReference type="PANTHER" id="PTHR43364">
    <property type="entry name" value="NADH-SPECIFIC METHYLGLYOXAL REDUCTASE-RELATED"/>
    <property type="match status" value="1"/>
</dbReference>
<evidence type="ECO:0000313" key="2">
    <source>
        <dbReference type="EMBL" id="GIE01224.1"/>
    </source>
</evidence>
<dbReference type="InterPro" id="IPR020471">
    <property type="entry name" value="AKR"/>
</dbReference>
<evidence type="ECO:0000313" key="3">
    <source>
        <dbReference type="Proteomes" id="UP000637628"/>
    </source>
</evidence>
<dbReference type="CDD" id="cd19081">
    <property type="entry name" value="AKR_AKR9C1"/>
    <property type="match status" value="1"/>
</dbReference>
<name>A0ABQ3YUR1_9ACTN</name>
<feature type="domain" description="NADP-dependent oxidoreductase" evidence="1">
    <location>
        <begin position="13"/>
        <end position="310"/>
    </location>
</feature>
<dbReference type="InterPro" id="IPR050523">
    <property type="entry name" value="AKR_Detox_Biosynth"/>
</dbReference>
<dbReference type="InterPro" id="IPR036812">
    <property type="entry name" value="NAD(P)_OxRdtase_dom_sf"/>
</dbReference>
<dbReference type="EMBL" id="BOML01000021">
    <property type="protein sequence ID" value="GIE01224.1"/>
    <property type="molecule type" value="Genomic_DNA"/>
</dbReference>
<organism evidence="2 3">
    <name type="scientific">Paractinoplanes durhamensis</name>
    <dbReference type="NCBI Taxonomy" id="113563"/>
    <lineage>
        <taxon>Bacteria</taxon>
        <taxon>Bacillati</taxon>
        <taxon>Actinomycetota</taxon>
        <taxon>Actinomycetes</taxon>
        <taxon>Micromonosporales</taxon>
        <taxon>Micromonosporaceae</taxon>
        <taxon>Paractinoplanes</taxon>
    </lineage>
</organism>
<dbReference type="Gene3D" id="3.20.20.100">
    <property type="entry name" value="NADP-dependent oxidoreductase domain"/>
    <property type="match status" value="1"/>
</dbReference>
<dbReference type="InterPro" id="IPR023210">
    <property type="entry name" value="NADP_OxRdtase_dom"/>
</dbReference>
<protein>
    <submittedName>
        <fullName evidence="2">Aldo/keto reductase</fullName>
    </submittedName>
</protein>
<reference evidence="2 3" key="1">
    <citation type="submission" date="2021-01" db="EMBL/GenBank/DDBJ databases">
        <title>Whole genome shotgun sequence of Actinoplanes durhamensis NBRC 14914.</title>
        <authorList>
            <person name="Komaki H."/>
            <person name="Tamura T."/>
        </authorList>
    </citation>
    <scope>NUCLEOTIDE SEQUENCE [LARGE SCALE GENOMIC DNA]</scope>
    <source>
        <strain evidence="2 3">NBRC 14914</strain>
    </source>
</reference>
<accession>A0ABQ3YUR1</accession>
<gene>
    <name evidence="2" type="ORF">Adu01nite_25740</name>
</gene>
<dbReference type="Pfam" id="PF00248">
    <property type="entry name" value="Aldo_ket_red"/>
    <property type="match status" value="1"/>
</dbReference>
<dbReference type="PRINTS" id="PR00069">
    <property type="entry name" value="ALDKETRDTASE"/>
</dbReference>
<comment type="caution">
    <text evidence="2">The sequence shown here is derived from an EMBL/GenBank/DDBJ whole genome shotgun (WGS) entry which is preliminary data.</text>
</comment>
<evidence type="ECO:0000259" key="1">
    <source>
        <dbReference type="Pfam" id="PF00248"/>
    </source>
</evidence>
<sequence length="315" mass="33483">MSSLGNSGIEVFPLALGGNTFGWTSDEATSHQVLDAFVEAGGNFIDTADAYSAWVPGNAGGESETIIGDWLNTRGNRDRVVIGTKVSQHPQFRGLAAANIAAAADASLTRLQTDHIDVYYAHYDDANTPLEETAAAFDALVKAGKVRAIAVSNYSADRIREWFEIARRDDLTLPVAVQPHYNLVKRIAYERDIAPVAAAENLAVVPYYALASGFLTGKYKTTEDLAGAVRGQGAKGYLSEAGLQVIKALEEIAGAHGVAPATVALAWLRTRPHVAAPLASARTVEQLPALVASATLELDADERRALDEVSAQLPE</sequence>
<keyword evidence="3" id="KW-1185">Reference proteome</keyword>
<dbReference type="RefSeq" id="WP_203726830.1">
    <property type="nucleotide sequence ID" value="NZ_BAAATX010000014.1"/>
</dbReference>
<dbReference type="PANTHER" id="PTHR43364:SF6">
    <property type="entry name" value="OXIDOREDUCTASE-RELATED"/>
    <property type="match status" value="1"/>
</dbReference>